<dbReference type="PANTHER" id="PTHR30094:SF0">
    <property type="entry name" value="BIFUNCTIONAL GLUTATHIONYLSPERMIDINE SYNTHETASE_AMIDASE-RELATED"/>
    <property type="match status" value="1"/>
</dbReference>
<dbReference type="InterPro" id="IPR007921">
    <property type="entry name" value="CHAP_dom"/>
</dbReference>
<dbReference type="AlphaFoldDB" id="A0A1V9ZFH4"/>
<keyword evidence="3" id="KW-1185">Reference proteome</keyword>
<accession>A0A1V9ZFH4</accession>
<evidence type="ECO:0000313" key="3">
    <source>
        <dbReference type="Proteomes" id="UP000243579"/>
    </source>
</evidence>
<dbReference type="Pfam" id="PF05257">
    <property type="entry name" value="CHAP"/>
    <property type="match status" value="1"/>
</dbReference>
<comment type="caution">
    <text evidence="2">The sequence shown here is derived from an EMBL/GenBank/DDBJ whole genome shotgun (WGS) entry which is preliminary data.</text>
</comment>
<dbReference type="OrthoDB" id="299748at2759"/>
<dbReference type="PROSITE" id="PS50911">
    <property type="entry name" value="CHAP"/>
    <property type="match status" value="1"/>
</dbReference>
<gene>
    <name evidence="2" type="ORF">ACHHYP_13802</name>
</gene>
<evidence type="ECO:0000259" key="1">
    <source>
        <dbReference type="PROSITE" id="PS50911"/>
    </source>
</evidence>
<dbReference type="GO" id="GO:0016874">
    <property type="term" value="F:ligase activity"/>
    <property type="evidence" value="ECO:0007669"/>
    <property type="project" value="TreeGrafter"/>
</dbReference>
<organism evidence="2 3">
    <name type="scientific">Achlya hypogyna</name>
    <name type="common">Oomycete</name>
    <name type="synonym">Protoachlya hypogyna</name>
    <dbReference type="NCBI Taxonomy" id="1202772"/>
    <lineage>
        <taxon>Eukaryota</taxon>
        <taxon>Sar</taxon>
        <taxon>Stramenopiles</taxon>
        <taxon>Oomycota</taxon>
        <taxon>Saprolegniomycetes</taxon>
        <taxon>Saprolegniales</taxon>
        <taxon>Achlyaceae</taxon>
        <taxon>Achlya</taxon>
    </lineage>
</organism>
<dbReference type="Gene3D" id="3.90.1720.10">
    <property type="entry name" value="endopeptidase domain like (from Nostoc punctiforme)"/>
    <property type="match status" value="1"/>
</dbReference>
<protein>
    <submittedName>
        <fullName evidence="2">Bifunctional glutathionylspermidine amidase/glutathionylspermidine synthetase</fullName>
    </submittedName>
</protein>
<proteinExistence type="predicted"/>
<dbReference type="STRING" id="1202772.A0A1V9ZFH4"/>
<feature type="domain" description="Peptidase C51" evidence="1">
    <location>
        <begin position="29"/>
        <end position="173"/>
    </location>
</feature>
<dbReference type="SUPFAM" id="SSF54001">
    <property type="entry name" value="Cysteine proteinases"/>
    <property type="match status" value="1"/>
</dbReference>
<sequence>MCAVPAEKPQRCPFGTVLGVSDDVCVYSCWNAACPKRSKEHFHNGIFTGLQWQCVELARRYLVVRSGVTFSSIRFAYQIFGSSTAFERVDGGPVTVTRCPNGATARPTTGSLLIWDHGGTMKETGHVAVIVRVEDTFVDIIEQNHDDTVWPSHQDYSRRLVAATTPDGYCIAPASVNETLLGWVNIDTTNAAPPNTLTGGR</sequence>
<dbReference type="EMBL" id="JNBR01000133">
    <property type="protein sequence ID" value="OQR96697.1"/>
    <property type="molecule type" value="Genomic_DNA"/>
</dbReference>
<dbReference type="InterPro" id="IPR038765">
    <property type="entry name" value="Papain-like_cys_pep_sf"/>
</dbReference>
<dbReference type="PANTHER" id="PTHR30094">
    <property type="entry name" value="BIFUNCTIONAL GLUTATHIONYLSPERMIDINE SYNTHETASE/AMIDASE-RELATED"/>
    <property type="match status" value="1"/>
</dbReference>
<evidence type="ECO:0000313" key="2">
    <source>
        <dbReference type="EMBL" id="OQR96697.1"/>
    </source>
</evidence>
<dbReference type="InterPro" id="IPR051705">
    <property type="entry name" value="Gsp_Synthetase/Amidase"/>
</dbReference>
<dbReference type="Proteomes" id="UP000243579">
    <property type="component" value="Unassembled WGS sequence"/>
</dbReference>
<name>A0A1V9ZFH4_ACHHY</name>
<reference evidence="2 3" key="1">
    <citation type="journal article" date="2014" name="Genome Biol. Evol.">
        <title>The secreted proteins of Achlya hypogyna and Thraustotheca clavata identify the ancestral oomycete secretome and reveal gene acquisitions by horizontal gene transfer.</title>
        <authorList>
            <person name="Misner I."/>
            <person name="Blouin N."/>
            <person name="Leonard G."/>
            <person name="Richards T.A."/>
            <person name="Lane C.E."/>
        </authorList>
    </citation>
    <scope>NUCLEOTIDE SEQUENCE [LARGE SCALE GENOMIC DNA]</scope>
    <source>
        <strain evidence="2 3">ATCC 48635</strain>
    </source>
</reference>